<keyword evidence="2" id="KW-1185">Reference proteome</keyword>
<proteinExistence type="predicted"/>
<name>A0ACB7Y0Q6_9ERIC</name>
<accession>A0ACB7Y0Q6</accession>
<protein>
    <submittedName>
        <fullName evidence="1">Uncharacterized protein</fullName>
    </submittedName>
</protein>
<sequence>MWLYGSCNGLMCLFNQSSIVICNPAIKEFRVVPQPPYETRRTSNLGFGFDPKSNDYKVIRIATLYEPYDASDDPYYEAFDEYDDTMPTPVDHKIQIYGMITNSWKEIVVVVPKDFLCPNRHPCVSLDGVFYWLGFDFSTRVPVIHSFHLFEELFERIPFPDTFMADLCVLKNSLALVRQESDRELGETRFDIWVTDEYRVKESWTKKYVVGPFLAHYCSLGFRPNVEVFLMSCHPGQMVSYKLSTGDIKEYNQFCGSPFSESVLQVLSYSASLISVKIRVD</sequence>
<evidence type="ECO:0000313" key="1">
    <source>
        <dbReference type="EMBL" id="KAH7847028.1"/>
    </source>
</evidence>
<organism evidence="1 2">
    <name type="scientific">Vaccinium darrowii</name>
    <dbReference type="NCBI Taxonomy" id="229202"/>
    <lineage>
        <taxon>Eukaryota</taxon>
        <taxon>Viridiplantae</taxon>
        <taxon>Streptophyta</taxon>
        <taxon>Embryophyta</taxon>
        <taxon>Tracheophyta</taxon>
        <taxon>Spermatophyta</taxon>
        <taxon>Magnoliopsida</taxon>
        <taxon>eudicotyledons</taxon>
        <taxon>Gunneridae</taxon>
        <taxon>Pentapetalae</taxon>
        <taxon>asterids</taxon>
        <taxon>Ericales</taxon>
        <taxon>Ericaceae</taxon>
        <taxon>Vaccinioideae</taxon>
        <taxon>Vaccinieae</taxon>
        <taxon>Vaccinium</taxon>
    </lineage>
</organism>
<dbReference type="Proteomes" id="UP000828048">
    <property type="component" value="Chromosome 5"/>
</dbReference>
<dbReference type="EMBL" id="CM037155">
    <property type="protein sequence ID" value="KAH7847028.1"/>
    <property type="molecule type" value="Genomic_DNA"/>
</dbReference>
<evidence type="ECO:0000313" key="2">
    <source>
        <dbReference type="Proteomes" id="UP000828048"/>
    </source>
</evidence>
<gene>
    <name evidence="1" type="ORF">Vadar_021033</name>
</gene>
<reference evidence="1 2" key="1">
    <citation type="journal article" date="2021" name="Hortic Res">
        <title>High-quality reference genome and annotation aids understanding of berry development for evergreen blueberry (Vaccinium darrowii).</title>
        <authorList>
            <person name="Yu J."/>
            <person name="Hulse-Kemp A.M."/>
            <person name="Babiker E."/>
            <person name="Staton M."/>
        </authorList>
    </citation>
    <scope>NUCLEOTIDE SEQUENCE [LARGE SCALE GENOMIC DNA]</scope>
    <source>
        <strain evidence="2">cv. NJ 8807/NJ 8810</strain>
        <tissue evidence="1">Young leaf</tissue>
    </source>
</reference>
<comment type="caution">
    <text evidence="1">The sequence shown here is derived from an EMBL/GenBank/DDBJ whole genome shotgun (WGS) entry which is preliminary data.</text>
</comment>